<dbReference type="InterPro" id="IPR011200">
    <property type="entry name" value="UCP012608"/>
</dbReference>
<dbReference type="AlphaFoldDB" id="A0A2V1P626"/>
<evidence type="ECO:0000313" key="2">
    <source>
        <dbReference type="Proteomes" id="UP000245293"/>
    </source>
</evidence>
<dbReference type="PIRSF" id="PIRSF012608">
    <property type="entry name" value="UCP012608"/>
    <property type="match status" value="1"/>
</dbReference>
<comment type="caution">
    <text evidence="1">The sequence shown here is derived from an EMBL/GenBank/DDBJ whole genome shotgun (WGS) entry which is preliminary data.</text>
</comment>
<dbReference type="OrthoDB" id="7666987at2"/>
<keyword evidence="2" id="KW-1185">Reference proteome</keyword>
<dbReference type="Proteomes" id="UP000245293">
    <property type="component" value="Unassembled WGS sequence"/>
</dbReference>
<accession>A0A2V1P626</accession>
<reference evidence="2" key="1">
    <citation type="submission" date="2018-05" db="EMBL/GenBank/DDBJ databases">
        <authorList>
            <person name="Du Z."/>
            <person name="Wang X."/>
        </authorList>
    </citation>
    <scope>NUCLEOTIDE SEQUENCE [LARGE SCALE GENOMIC DNA]</scope>
    <source>
        <strain evidence="2">WDS4C29</strain>
    </source>
</reference>
<gene>
    <name evidence="1" type="ORF">DFK10_04455</name>
</gene>
<dbReference type="RefSeq" id="WP_109386996.1">
    <property type="nucleotide sequence ID" value="NZ_QETF01000003.1"/>
</dbReference>
<protein>
    <submittedName>
        <fullName evidence="1">DUF2332 domain-containing protein</fullName>
    </submittedName>
</protein>
<name>A0A2V1P626_9RHOB</name>
<dbReference type="EMBL" id="QETF01000003">
    <property type="protein sequence ID" value="PWG17963.1"/>
    <property type="molecule type" value="Genomic_DNA"/>
</dbReference>
<organism evidence="1 2">
    <name type="scientific">Salibaculum griseiflavum</name>
    <dbReference type="NCBI Taxonomy" id="1914409"/>
    <lineage>
        <taxon>Bacteria</taxon>
        <taxon>Pseudomonadati</taxon>
        <taxon>Pseudomonadota</taxon>
        <taxon>Alphaproteobacteria</taxon>
        <taxon>Rhodobacterales</taxon>
        <taxon>Roseobacteraceae</taxon>
        <taxon>Salibaculum</taxon>
    </lineage>
</organism>
<dbReference type="Pfam" id="PF10094">
    <property type="entry name" value="DUF2332"/>
    <property type="match status" value="1"/>
</dbReference>
<evidence type="ECO:0000313" key="1">
    <source>
        <dbReference type="EMBL" id="PWG17963.1"/>
    </source>
</evidence>
<proteinExistence type="predicted"/>
<sequence length="339" mass="37365">MTTRLGAAFTEQAQSCAALGSPFMEQLCTVLAERLSPDNPIGHRLFDWPGDLGPGAESVPLRLCGALHALCLMGRGGLDRVYPPHKVDDDTLWAGIAHALDSETEFIDRFIDTPPQTNEVRRSAALIAAGHIVQDRFGLPLRLSELGASAGLNLHWDRFALRIHDTVLGPADSPIILSPDWAGPLPPKARPDVIERRGVDLNPLDPLRDGLRLRAYLWPDQPDRLRWTEAAIAMSDHVVDRADGVDWLETRLPHQAGTCHMIYSTVAWQYFPAAARARGTALIETASRSATDRSPLAWFTMENDGTSPGAVMTLRLWPGDVTLDLGRIDFHGRWVRFNG</sequence>